<sequence length="138" mass="15064">MDLQGRMEGVLAEFERQRSNLAEVQRKMRDLSETATSPRREVSVTVGQNGVLTAIQFPSTAFRRMTPGELSSVLMATYADAKEKVLARSAEMLQPHLSEGADAGALVRGTAKSDVYMPDPSSLPAEIREMFGFGSSPR</sequence>
<evidence type="ECO:0000313" key="2">
    <source>
        <dbReference type="EMBL" id="MCM4083588.1"/>
    </source>
</evidence>
<gene>
    <name evidence="2" type="ORF">LXN57_39175</name>
</gene>
<dbReference type="Proteomes" id="UP001523216">
    <property type="component" value="Unassembled WGS sequence"/>
</dbReference>
<protein>
    <submittedName>
        <fullName evidence="2">YbaB/EbfC family nucleoid-associated protein</fullName>
    </submittedName>
</protein>
<comment type="caution">
    <text evidence="2">The sequence shown here is derived from an EMBL/GenBank/DDBJ whole genome shotgun (WGS) entry which is preliminary data.</text>
</comment>
<dbReference type="InterPro" id="IPR036894">
    <property type="entry name" value="YbaB-like_sf"/>
</dbReference>
<proteinExistence type="predicted"/>
<keyword evidence="3" id="KW-1185">Reference proteome</keyword>
<name>A0ABT0YC03_9ACTN</name>
<evidence type="ECO:0000313" key="3">
    <source>
        <dbReference type="Proteomes" id="UP001523216"/>
    </source>
</evidence>
<feature type="coiled-coil region" evidence="1">
    <location>
        <begin position="7"/>
        <end position="34"/>
    </location>
</feature>
<accession>A0ABT0YC03</accession>
<reference evidence="2 3" key="1">
    <citation type="submission" date="2022-06" db="EMBL/GenBank/DDBJ databases">
        <title>Actinoplanes abujensis sp. nov., isolated from Nigerian arid soil.</title>
        <authorList>
            <person name="Ding P."/>
        </authorList>
    </citation>
    <scope>NUCLEOTIDE SEQUENCE [LARGE SCALE GENOMIC DNA]</scope>
    <source>
        <strain evidence="3">TRM88002</strain>
    </source>
</reference>
<dbReference type="EMBL" id="JAMQOL010000062">
    <property type="protein sequence ID" value="MCM4083588.1"/>
    <property type="molecule type" value="Genomic_DNA"/>
</dbReference>
<dbReference type="Gene3D" id="3.30.1310.10">
    <property type="entry name" value="Nucleoid-associated protein YbaB-like domain"/>
    <property type="match status" value="1"/>
</dbReference>
<keyword evidence="1" id="KW-0175">Coiled coil</keyword>
<evidence type="ECO:0000256" key="1">
    <source>
        <dbReference type="SAM" id="Coils"/>
    </source>
</evidence>
<organism evidence="2 3">
    <name type="scientific">Paractinoplanes hotanensis</name>
    <dbReference type="NCBI Taxonomy" id="2906497"/>
    <lineage>
        <taxon>Bacteria</taxon>
        <taxon>Bacillati</taxon>
        <taxon>Actinomycetota</taxon>
        <taxon>Actinomycetes</taxon>
        <taxon>Micromonosporales</taxon>
        <taxon>Micromonosporaceae</taxon>
        <taxon>Paractinoplanes</taxon>
    </lineage>
</organism>
<dbReference type="InterPro" id="IPR004401">
    <property type="entry name" value="YbaB/EbfC"/>
</dbReference>
<dbReference type="RefSeq" id="WP_251803288.1">
    <property type="nucleotide sequence ID" value="NZ_JAMQOL010000062.1"/>
</dbReference>
<dbReference type="Pfam" id="PF02575">
    <property type="entry name" value="YbaB_DNA_bd"/>
    <property type="match status" value="1"/>
</dbReference>